<feature type="transmembrane region" description="Helical" evidence="1">
    <location>
        <begin position="349"/>
        <end position="367"/>
    </location>
</feature>
<protein>
    <submittedName>
        <fullName evidence="2">HupE / UreJ protein</fullName>
    </submittedName>
</protein>
<feature type="transmembrane region" description="Helical" evidence="1">
    <location>
        <begin position="312"/>
        <end position="337"/>
    </location>
</feature>
<feature type="transmembrane region" description="Helical" evidence="1">
    <location>
        <begin position="185"/>
        <end position="207"/>
    </location>
</feature>
<dbReference type="InterPro" id="IPR032809">
    <property type="entry name" value="Put_HupE_UreJ"/>
</dbReference>
<keyword evidence="1" id="KW-0812">Transmembrane</keyword>
<sequence length="373" mass="40641">MQILRLLPLLILLISADRAYAHKASDGFLYLDLGANEPATLQVELALRDLALVIPLDQNRDRQVTGEELRLARPDILNYLQSHLTVLASTARCQLIARQWGLTRHSDGPYAATRFQLDCPGNALPSTLQYHALFDQDGLHRGLLQVNQDGDIRLTALTPEHRSLTLDAPTSPVWSTLVSFLYEGIIHLLIGLDHLLFLLVIMLPATLISARAPSSASDNRFLSGLRDLAAIVTAFTVAHSITLALAVFKVVTPPIAWVEIIIALSVALAALNIRWPVLGEKSWKLAFGFGLIHGFGFASVLAELTAGTTQTVAALAGFNIGVEIGQLLVLAVTFPLLYLMGQRRWYREAAVPAVLVAIIGTSLFWVAERTAAI</sequence>
<keyword evidence="1" id="KW-1133">Transmembrane helix</keyword>
<evidence type="ECO:0000313" key="3">
    <source>
        <dbReference type="Proteomes" id="UP000199675"/>
    </source>
</evidence>
<evidence type="ECO:0000256" key="1">
    <source>
        <dbReference type="SAM" id="Phobius"/>
    </source>
</evidence>
<dbReference type="OrthoDB" id="9808870at2"/>
<dbReference type="Pfam" id="PF13795">
    <property type="entry name" value="HupE_UreJ_2"/>
    <property type="match status" value="1"/>
</dbReference>
<organism evidence="2 3">
    <name type="scientific">Marinobacter mobilis</name>
    <dbReference type="NCBI Taxonomy" id="488533"/>
    <lineage>
        <taxon>Bacteria</taxon>
        <taxon>Pseudomonadati</taxon>
        <taxon>Pseudomonadota</taxon>
        <taxon>Gammaproteobacteria</taxon>
        <taxon>Pseudomonadales</taxon>
        <taxon>Marinobacteraceae</taxon>
        <taxon>Marinobacter</taxon>
    </lineage>
</organism>
<keyword evidence="1" id="KW-0472">Membrane</keyword>
<dbReference type="PROSITE" id="PS00018">
    <property type="entry name" value="EF_HAND_1"/>
    <property type="match status" value="1"/>
</dbReference>
<dbReference type="AlphaFoldDB" id="A0A1H3C6U7"/>
<name>A0A1H3C6U7_9GAMM</name>
<dbReference type="InterPro" id="IPR018247">
    <property type="entry name" value="EF_Hand_1_Ca_BS"/>
</dbReference>
<dbReference type="Proteomes" id="UP000199675">
    <property type="component" value="Unassembled WGS sequence"/>
</dbReference>
<dbReference type="RefSeq" id="WP_091816586.1">
    <property type="nucleotide sequence ID" value="NZ_FNNE01000010.1"/>
</dbReference>
<dbReference type="EMBL" id="FNNE01000010">
    <property type="protein sequence ID" value="SDX49887.1"/>
    <property type="molecule type" value="Genomic_DNA"/>
</dbReference>
<dbReference type="STRING" id="488533.SAMN04487960_11058"/>
<feature type="transmembrane region" description="Helical" evidence="1">
    <location>
        <begin position="285"/>
        <end position="306"/>
    </location>
</feature>
<keyword evidence="3" id="KW-1185">Reference proteome</keyword>
<feature type="transmembrane region" description="Helical" evidence="1">
    <location>
        <begin position="228"/>
        <end position="248"/>
    </location>
</feature>
<evidence type="ECO:0000313" key="2">
    <source>
        <dbReference type="EMBL" id="SDX49887.1"/>
    </source>
</evidence>
<gene>
    <name evidence="2" type="ORF">SAMN04487960_11058</name>
</gene>
<reference evidence="2 3" key="1">
    <citation type="submission" date="2016-10" db="EMBL/GenBank/DDBJ databases">
        <authorList>
            <person name="de Groot N.N."/>
        </authorList>
    </citation>
    <scope>NUCLEOTIDE SEQUENCE [LARGE SCALE GENOMIC DNA]</scope>
    <source>
        <strain evidence="2 3">CGMCC 1.7059</strain>
    </source>
</reference>
<feature type="transmembrane region" description="Helical" evidence="1">
    <location>
        <begin position="254"/>
        <end position="273"/>
    </location>
</feature>
<accession>A0A1H3C6U7</accession>
<proteinExistence type="predicted"/>